<accession>A0AAV0IS09</accession>
<dbReference type="AlphaFoldDB" id="A0AAV0IS09"/>
<protein>
    <recommendedName>
        <fullName evidence="3">Secreted protein</fullName>
    </recommendedName>
</protein>
<name>A0AAV0IS09_9ROSI</name>
<reference evidence="1" key="1">
    <citation type="submission" date="2022-08" db="EMBL/GenBank/DDBJ databases">
        <authorList>
            <person name="Gutierrez-Valencia J."/>
        </authorList>
    </citation>
    <scope>NUCLEOTIDE SEQUENCE</scope>
</reference>
<dbReference type="Proteomes" id="UP001154282">
    <property type="component" value="Unassembled WGS sequence"/>
</dbReference>
<comment type="caution">
    <text evidence="1">The sequence shown here is derived from an EMBL/GenBank/DDBJ whole genome shotgun (WGS) entry which is preliminary data.</text>
</comment>
<sequence>MPLTRPLSLFSAHVGTIWCSHLPNCWPRDILTGLASCRLNLRLCSASLSGLRSSFRWLGQVEYLRVNSVFSELCPVMFRAQCLVLQEFQMSQAVFLRPKP</sequence>
<organism evidence="1 2">
    <name type="scientific">Linum tenue</name>
    <dbReference type="NCBI Taxonomy" id="586396"/>
    <lineage>
        <taxon>Eukaryota</taxon>
        <taxon>Viridiplantae</taxon>
        <taxon>Streptophyta</taxon>
        <taxon>Embryophyta</taxon>
        <taxon>Tracheophyta</taxon>
        <taxon>Spermatophyta</taxon>
        <taxon>Magnoliopsida</taxon>
        <taxon>eudicotyledons</taxon>
        <taxon>Gunneridae</taxon>
        <taxon>Pentapetalae</taxon>
        <taxon>rosids</taxon>
        <taxon>fabids</taxon>
        <taxon>Malpighiales</taxon>
        <taxon>Linaceae</taxon>
        <taxon>Linum</taxon>
    </lineage>
</organism>
<evidence type="ECO:0008006" key="3">
    <source>
        <dbReference type="Google" id="ProtNLM"/>
    </source>
</evidence>
<proteinExistence type="predicted"/>
<gene>
    <name evidence="1" type="ORF">LITE_LOCUS10730</name>
</gene>
<evidence type="ECO:0000313" key="2">
    <source>
        <dbReference type="Proteomes" id="UP001154282"/>
    </source>
</evidence>
<evidence type="ECO:0000313" key="1">
    <source>
        <dbReference type="EMBL" id="CAI0400380.1"/>
    </source>
</evidence>
<keyword evidence="2" id="KW-1185">Reference proteome</keyword>
<dbReference type="EMBL" id="CAMGYJ010000004">
    <property type="protein sequence ID" value="CAI0400380.1"/>
    <property type="molecule type" value="Genomic_DNA"/>
</dbReference>